<dbReference type="Gene3D" id="3.10.290.10">
    <property type="entry name" value="RNA-binding S4 domain"/>
    <property type="match status" value="1"/>
</dbReference>
<dbReference type="InterPro" id="IPR050343">
    <property type="entry name" value="RsuA_PseudoU_synthase"/>
</dbReference>
<protein>
    <submittedName>
        <fullName evidence="5">rRNA pseudouridine synthase</fullName>
    </submittedName>
</protein>
<sequence length="235" mass="25887">MKLVKLLANLGYGSRKEVQRMIRDGLVTDGDGTTLAVKSPVPDEVRVAGEPLDPPAPLFIVLNKPVGYTCSTDDLGETVYDLLPPRYEFRNPILSSVGRLDKDTSGMLLMTDDGKLLHKISHPKNACGKTYHALLDRPLKGTERATFRAGTLMLESENKPLLPAELEVLGEKEVRITLHEGRYHQVRRMFAAVGNHVTDLKRVAIGGFTLPEDLAEGDWRPVTDAERDAIFGGVC</sequence>
<dbReference type="CDD" id="cd02553">
    <property type="entry name" value="PseudoU_synth_RsuA"/>
    <property type="match status" value="1"/>
</dbReference>
<evidence type="ECO:0000313" key="5">
    <source>
        <dbReference type="EMBL" id="QQL45419.1"/>
    </source>
</evidence>
<evidence type="ECO:0000259" key="3">
    <source>
        <dbReference type="Pfam" id="PF00849"/>
    </source>
</evidence>
<dbReference type="SUPFAM" id="SSF55174">
    <property type="entry name" value="Alpha-L RNA-binding motif"/>
    <property type="match status" value="1"/>
</dbReference>
<gene>
    <name evidence="5" type="ORF">G3M56_002170</name>
</gene>
<keyword evidence="1" id="KW-0413">Isomerase</keyword>
<dbReference type="InterPro" id="IPR020103">
    <property type="entry name" value="PsdUridine_synth_cat_dom_sf"/>
</dbReference>
<dbReference type="GO" id="GO:0000455">
    <property type="term" value="P:enzyme-directed rRNA pseudouridine synthesis"/>
    <property type="evidence" value="ECO:0007669"/>
    <property type="project" value="UniProtKB-ARBA"/>
</dbReference>
<accession>A0A6B3LA43</accession>
<dbReference type="Proteomes" id="UP000475117">
    <property type="component" value="Chromosome"/>
</dbReference>
<dbReference type="CDD" id="cd00165">
    <property type="entry name" value="S4"/>
    <property type="match status" value="1"/>
</dbReference>
<dbReference type="InterPro" id="IPR006145">
    <property type="entry name" value="PsdUridine_synth_RsuA/RluA"/>
</dbReference>
<dbReference type="AlphaFoldDB" id="A0A6B3LA43"/>
<reference evidence="5 6" key="1">
    <citation type="submission" date="2020-12" db="EMBL/GenBank/DDBJ databases">
        <title>Sulforoseuscoccus oceanibium gen. nov., sp. nov., a representative of the phylum Verrucomicrobia with special cytoplasmic membrane, and proposal of Sulforoseuscoccusaceae fam. nov.</title>
        <authorList>
            <person name="Xi F."/>
        </authorList>
    </citation>
    <scope>NUCLEOTIDE SEQUENCE [LARGE SCALE GENOMIC DNA]</scope>
    <source>
        <strain evidence="5 6">T37</strain>
    </source>
</reference>
<name>A0A6B3LA43_9BACT</name>
<dbReference type="InterPro" id="IPR002942">
    <property type="entry name" value="S4_RNA-bd"/>
</dbReference>
<dbReference type="PROSITE" id="PS50889">
    <property type="entry name" value="S4"/>
    <property type="match status" value="1"/>
</dbReference>
<keyword evidence="2" id="KW-0694">RNA-binding</keyword>
<dbReference type="GO" id="GO:0120159">
    <property type="term" value="F:rRNA pseudouridine synthase activity"/>
    <property type="evidence" value="ECO:0007669"/>
    <property type="project" value="UniProtKB-ARBA"/>
</dbReference>
<feature type="domain" description="Pseudouridine synthase RsuA/RluA-like" evidence="3">
    <location>
        <begin position="59"/>
        <end position="192"/>
    </location>
</feature>
<dbReference type="SUPFAM" id="SSF55120">
    <property type="entry name" value="Pseudouridine synthase"/>
    <property type="match status" value="1"/>
</dbReference>
<dbReference type="PANTHER" id="PTHR47683">
    <property type="entry name" value="PSEUDOURIDINE SYNTHASE FAMILY PROTEIN-RELATED"/>
    <property type="match status" value="1"/>
</dbReference>
<dbReference type="InterPro" id="IPR020094">
    <property type="entry name" value="TruA/RsuA/RluB/E/F_N"/>
</dbReference>
<dbReference type="InterPro" id="IPR042092">
    <property type="entry name" value="PsdUridine_s_RsuA/RluB/E/F_cat"/>
</dbReference>
<organism evidence="5 6">
    <name type="scientific">Sulfuriroseicoccus oceanibius</name>
    <dbReference type="NCBI Taxonomy" id="2707525"/>
    <lineage>
        <taxon>Bacteria</taxon>
        <taxon>Pseudomonadati</taxon>
        <taxon>Verrucomicrobiota</taxon>
        <taxon>Verrucomicrobiia</taxon>
        <taxon>Verrucomicrobiales</taxon>
        <taxon>Verrucomicrobiaceae</taxon>
        <taxon>Sulfuriroseicoccus</taxon>
    </lineage>
</organism>
<dbReference type="Pfam" id="PF01479">
    <property type="entry name" value="S4"/>
    <property type="match status" value="1"/>
</dbReference>
<proteinExistence type="predicted"/>
<dbReference type="Pfam" id="PF00849">
    <property type="entry name" value="PseudoU_synth_2"/>
    <property type="match status" value="1"/>
</dbReference>
<dbReference type="RefSeq" id="WP_164365180.1">
    <property type="nucleotide sequence ID" value="NZ_CP066776.1"/>
</dbReference>
<dbReference type="KEGG" id="soa:G3M56_002170"/>
<evidence type="ECO:0000259" key="4">
    <source>
        <dbReference type="Pfam" id="PF01479"/>
    </source>
</evidence>
<dbReference type="InterPro" id="IPR000748">
    <property type="entry name" value="PsdUridine_synth_RsuA/RluB/E/F"/>
</dbReference>
<feature type="domain" description="RNA-binding S4" evidence="4">
    <location>
        <begin position="1"/>
        <end position="28"/>
    </location>
</feature>
<dbReference type="EMBL" id="CP066776">
    <property type="protein sequence ID" value="QQL45419.1"/>
    <property type="molecule type" value="Genomic_DNA"/>
</dbReference>
<evidence type="ECO:0000256" key="2">
    <source>
        <dbReference type="PROSITE-ProRule" id="PRU00182"/>
    </source>
</evidence>
<dbReference type="NCBIfam" id="TIGR00093">
    <property type="entry name" value="pseudouridine synthase"/>
    <property type="match status" value="1"/>
</dbReference>
<keyword evidence="6" id="KW-1185">Reference proteome</keyword>
<dbReference type="Gene3D" id="3.30.70.1560">
    <property type="entry name" value="Alpha-L RNA-binding motif"/>
    <property type="match status" value="1"/>
</dbReference>
<evidence type="ECO:0000313" key="6">
    <source>
        <dbReference type="Proteomes" id="UP000475117"/>
    </source>
</evidence>
<evidence type="ECO:0000256" key="1">
    <source>
        <dbReference type="ARBA" id="ARBA00023235"/>
    </source>
</evidence>
<dbReference type="Gene3D" id="3.30.70.580">
    <property type="entry name" value="Pseudouridine synthase I, catalytic domain, N-terminal subdomain"/>
    <property type="match status" value="1"/>
</dbReference>
<dbReference type="InterPro" id="IPR036986">
    <property type="entry name" value="S4_RNA-bd_sf"/>
</dbReference>
<dbReference type="PANTHER" id="PTHR47683:SF4">
    <property type="entry name" value="PSEUDOURIDINE SYNTHASE"/>
    <property type="match status" value="1"/>
</dbReference>
<dbReference type="GO" id="GO:0003723">
    <property type="term" value="F:RNA binding"/>
    <property type="evidence" value="ECO:0007669"/>
    <property type="project" value="UniProtKB-KW"/>
</dbReference>